<dbReference type="Gene3D" id="1.10.630.10">
    <property type="entry name" value="Cytochrome P450"/>
    <property type="match status" value="1"/>
</dbReference>
<evidence type="ECO:0000256" key="5">
    <source>
        <dbReference type="ARBA" id="ARBA00023004"/>
    </source>
</evidence>
<dbReference type="PRINTS" id="PR00359">
    <property type="entry name" value="BP450"/>
</dbReference>
<gene>
    <name evidence="8" type="ORF">F4Y42_09845</name>
</gene>
<dbReference type="InterPro" id="IPR001128">
    <property type="entry name" value="Cyt_P450"/>
</dbReference>
<evidence type="ECO:0000256" key="2">
    <source>
        <dbReference type="ARBA" id="ARBA00022617"/>
    </source>
</evidence>
<evidence type="ECO:0000256" key="1">
    <source>
        <dbReference type="ARBA" id="ARBA00010617"/>
    </source>
</evidence>
<evidence type="ECO:0000313" key="8">
    <source>
        <dbReference type="EMBL" id="MXY93738.1"/>
    </source>
</evidence>
<dbReference type="InterPro" id="IPR002397">
    <property type="entry name" value="Cyt_P450_B"/>
</dbReference>
<evidence type="ECO:0000256" key="7">
    <source>
        <dbReference type="RuleBase" id="RU000461"/>
    </source>
</evidence>
<reference evidence="8" key="1">
    <citation type="submission" date="2019-09" db="EMBL/GenBank/DDBJ databases">
        <title>Characterisation of the sponge microbiome using genome-centric metagenomics.</title>
        <authorList>
            <person name="Engelberts J.P."/>
            <person name="Robbins S.J."/>
            <person name="De Goeij J.M."/>
            <person name="Aranda M."/>
            <person name="Bell S.C."/>
            <person name="Webster N.S."/>
        </authorList>
    </citation>
    <scope>NUCLEOTIDE SEQUENCE</scope>
    <source>
        <strain evidence="8">SB0664_bin_27</strain>
    </source>
</reference>
<name>A0A6B0YWH0_9CHLR</name>
<evidence type="ECO:0000256" key="3">
    <source>
        <dbReference type="ARBA" id="ARBA00022723"/>
    </source>
</evidence>
<dbReference type="GO" id="GO:0020037">
    <property type="term" value="F:heme binding"/>
    <property type="evidence" value="ECO:0007669"/>
    <property type="project" value="InterPro"/>
</dbReference>
<comment type="caution">
    <text evidence="8">The sequence shown here is derived from an EMBL/GenBank/DDBJ whole genome shotgun (WGS) entry which is preliminary data.</text>
</comment>
<dbReference type="SUPFAM" id="SSF48264">
    <property type="entry name" value="Cytochrome P450"/>
    <property type="match status" value="1"/>
</dbReference>
<dbReference type="PANTHER" id="PTHR46696">
    <property type="entry name" value="P450, PUTATIVE (EUROFUNG)-RELATED"/>
    <property type="match status" value="1"/>
</dbReference>
<accession>A0A6B0YWH0</accession>
<evidence type="ECO:0000256" key="4">
    <source>
        <dbReference type="ARBA" id="ARBA00023002"/>
    </source>
</evidence>
<dbReference type="InterPro" id="IPR017972">
    <property type="entry name" value="Cyt_P450_CS"/>
</dbReference>
<keyword evidence="6 7" id="KW-0503">Monooxygenase</keyword>
<keyword evidence="4 7" id="KW-0560">Oxidoreductase</keyword>
<dbReference type="AlphaFoldDB" id="A0A6B0YWH0"/>
<dbReference type="PROSITE" id="PS00086">
    <property type="entry name" value="CYTOCHROME_P450"/>
    <property type="match status" value="1"/>
</dbReference>
<dbReference type="GO" id="GO:0005506">
    <property type="term" value="F:iron ion binding"/>
    <property type="evidence" value="ECO:0007669"/>
    <property type="project" value="InterPro"/>
</dbReference>
<dbReference type="PANTHER" id="PTHR46696:SF1">
    <property type="entry name" value="CYTOCHROME P450 YJIB-RELATED"/>
    <property type="match status" value="1"/>
</dbReference>
<dbReference type="InterPro" id="IPR036396">
    <property type="entry name" value="Cyt_P450_sf"/>
</dbReference>
<keyword evidence="2 7" id="KW-0349">Heme</keyword>
<evidence type="ECO:0000256" key="6">
    <source>
        <dbReference type="ARBA" id="ARBA00023033"/>
    </source>
</evidence>
<dbReference type="GO" id="GO:0004497">
    <property type="term" value="F:monooxygenase activity"/>
    <property type="evidence" value="ECO:0007669"/>
    <property type="project" value="UniProtKB-KW"/>
</dbReference>
<dbReference type="FunFam" id="1.10.630.10:FF:000018">
    <property type="entry name" value="Cytochrome P450 monooxygenase"/>
    <property type="match status" value="1"/>
</dbReference>
<dbReference type="CDD" id="cd20625">
    <property type="entry name" value="CYP164-like"/>
    <property type="match status" value="1"/>
</dbReference>
<organism evidence="8">
    <name type="scientific">Caldilineaceae bacterium SB0664_bin_27</name>
    <dbReference type="NCBI Taxonomy" id="2605260"/>
    <lineage>
        <taxon>Bacteria</taxon>
        <taxon>Bacillati</taxon>
        <taxon>Chloroflexota</taxon>
        <taxon>Caldilineae</taxon>
        <taxon>Caldilineales</taxon>
        <taxon>Caldilineaceae</taxon>
    </lineage>
</organism>
<keyword evidence="3 7" id="KW-0479">Metal-binding</keyword>
<dbReference type="EMBL" id="VXRG01000083">
    <property type="protein sequence ID" value="MXY93738.1"/>
    <property type="molecule type" value="Genomic_DNA"/>
</dbReference>
<keyword evidence="5 7" id="KW-0408">Iron</keyword>
<sequence>MDFIPRTVFELLRPVAKRALLTREWLESGVVFDLTSKDVLANPYPTYQRLRERDPVHRMRLVNAWVLTRYEDVQAVLQDHHRFSNQEAGAGDREYTKDRSMLDLDPPDHTRLRSLVSKAFTPRSVAALGPRIEKIVEGLLDDVNGEDRFDLIDSFAFPLPIIVIAEMLGVPAEDLDRFKDWSNDIVLSLEPILTREQRERFRRSEQELYEYFEGIIALRRQDPQDDLVSALLAAEEEGDRLSHGELLATLLLLLVAGNETTRNLIGNGMLALLRNPGELQRLQGEPELIEAAIDELLRYDSPVQLDGRTALEDVELRGKIIGTGQQVVSVVGAANRDPAAFSDPDRLDIGREEKSHISFGRGIHYCLGASLAKLEGRIAFEGLLERFSSMRLAAEPQQRKQVVLRGVEDLIVEVERPSHFVVAGVETFASVEPAASNS</sequence>
<proteinExistence type="inferred from homology"/>
<dbReference type="GO" id="GO:0016705">
    <property type="term" value="F:oxidoreductase activity, acting on paired donors, with incorporation or reduction of molecular oxygen"/>
    <property type="evidence" value="ECO:0007669"/>
    <property type="project" value="InterPro"/>
</dbReference>
<dbReference type="Pfam" id="PF00067">
    <property type="entry name" value="p450"/>
    <property type="match status" value="1"/>
</dbReference>
<protein>
    <submittedName>
        <fullName evidence="8">Cytochrome P450</fullName>
    </submittedName>
</protein>
<comment type="similarity">
    <text evidence="1 7">Belongs to the cytochrome P450 family.</text>
</comment>